<dbReference type="Gene3D" id="3.30.70.930">
    <property type="match status" value="1"/>
</dbReference>
<dbReference type="AlphaFoldDB" id="A0AAV3U9J7"/>
<dbReference type="InterPro" id="IPR011522">
    <property type="entry name" value="Thiamin/HMP-bd_put_YkoF"/>
</dbReference>
<sequence>MQLSVELTMYPFNESYIPPIKGFIEKLNTLPDLTVQTFPTATVIMGDYDHVMDSLKTLFKWSVETHGKAVFVAKFLPNTELLK</sequence>
<keyword evidence="3" id="KW-1185">Reference proteome</keyword>
<dbReference type="Proteomes" id="UP001409585">
    <property type="component" value="Unassembled WGS sequence"/>
</dbReference>
<comment type="caution">
    <text evidence="2">The sequence shown here is derived from an EMBL/GenBank/DDBJ whole genome shotgun (WGS) entry which is preliminary data.</text>
</comment>
<proteinExistence type="predicted"/>
<organism evidence="2 3">
    <name type="scientific">Halioxenophilus aromaticivorans</name>
    <dbReference type="NCBI Taxonomy" id="1306992"/>
    <lineage>
        <taxon>Bacteria</taxon>
        <taxon>Pseudomonadati</taxon>
        <taxon>Pseudomonadota</taxon>
        <taxon>Gammaproteobacteria</taxon>
        <taxon>Alteromonadales</taxon>
        <taxon>Alteromonadaceae</taxon>
        <taxon>Halioxenophilus</taxon>
    </lineage>
</organism>
<evidence type="ECO:0000259" key="1">
    <source>
        <dbReference type="Pfam" id="PF07615"/>
    </source>
</evidence>
<protein>
    <recommendedName>
        <fullName evidence="1">Thiamin/hydroxymethyl pyrimidine-binding YkoF putative domain-containing protein</fullName>
    </recommendedName>
</protein>
<evidence type="ECO:0000313" key="2">
    <source>
        <dbReference type="EMBL" id="GAA4961011.1"/>
    </source>
</evidence>
<feature type="domain" description="Thiamin/hydroxymethyl pyrimidine-binding YkoF putative" evidence="1">
    <location>
        <begin position="5"/>
        <end position="63"/>
    </location>
</feature>
<name>A0AAV3U9J7_9ALTE</name>
<dbReference type="Pfam" id="PF07615">
    <property type="entry name" value="Ykof"/>
    <property type="match status" value="1"/>
</dbReference>
<dbReference type="SUPFAM" id="SSF89957">
    <property type="entry name" value="MTH1187/YkoF-like"/>
    <property type="match status" value="1"/>
</dbReference>
<dbReference type="InterPro" id="IPR029756">
    <property type="entry name" value="MTH1187/YkoF-like"/>
</dbReference>
<dbReference type="EMBL" id="BAABLX010000079">
    <property type="protein sequence ID" value="GAA4961011.1"/>
    <property type="molecule type" value="Genomic_DNA"/>
</dbReference>
<accession>A0AAV3U9J7</accession>
<dbReference type="RefSeq" id="WP_345427962.1">
    <property type="nucleotide sequence ID" value="NZ_AP031496.1"/>
</dbReference>
<gene>
    <name evidence="2" type="ORF">GCM10025791_48070</name>
</gene>
<evidence type="ECO:0000313" key="3">
    <source>
        <dbReference type="Proteomes" id="UP001409585"/>
    </source>
</evidence>
<reference evidence="3" key="1">
    <citation type="journal article" date="2019" name="Int. J. Syst. Evol. Microbiol.">
        <title>The Global Catalogue of Microorganisms (GCM) 10K type strain sequencing project: providing services to taxonomists for standard genome sequencing and annotation.</title>
        <authorList>
            <consortium name="The Broad Institute Genomics Platform"/>
            <consortium name="The Broad Institute Genome Sequencing Center for Infectious Disease"/>
            <person name="Wu L."/>
            <person name="Ma J."/>
        </authorList>
    </citation>
    <scope>NUCLEOTIDE SEQUENCE [LARGE SCALE GENOMIC DNA]</scope>
    <source>
        <strain evidence="3">JCM 19134</strain>
    </source>
</reference>